<dbReference type="InterPro" id="IPR001872">
    <property type="entry name" value="Peptidase_A8"/>
</dbReference>
<dbReference type="GO" id="GO:0005886">
    <property type="term" value="C:plasma membrane"/>
    <property type="evidence" value="ECO:0007669"/>
    <property type="project" value="UniProtKB-SubCell"/>
</dbReference>
<feature type="transmembrane region" description="Helical" evidence="9">
    <location>
        <begin position="133"/>
        <end position="155"/>
    </location>
</feature>
<dbReference type="GO" id="GO:0004190">
    <property type="term" value="F:aspartic-type endopeptidase activity"/>
    <property type="evidence" value="ECO:0007669"/>
    <property type="project" value="UniProtKB-UniRule"/>
</dbReference>
<gene>
    <name evidence="9" type="primary">lspA</name>
    <name evidence="11" type="ORF">H9726_07155</name>
</gene>
<dbReference type="Pfam" id="PF01252">
    <property type="entry name" value="Peptidase_A8"/>
    <property type="match status" value="1"/>
</dbReference>
<name>A0A9D2D822_9FIRM</name>
<feature type="transmembrane region" description="Helical" evidence="9">
    <location>
        <begin position="92"/>
        <end position="113"/>
    </location>
</feature>
<dbReference type="EC" id="3.4.23.36" evidence="9"/>
<accession>A0A9D2D822</accession>
<sequence length="187" mass="20328">MVYAIVFVLLVLIDQISKAVAFAVWGCPSGLSYFLGNFLGIDTLVNTGISGGIGSDRPWALPVFIAVTCVALVALLVVLVRLNKKRRLLRTSVVLIMAGAAGNLIDRCVTHGVRDFLHWNFGFWSFSNNFADLVITVGAVLFIVAILFVDSDALFRSHKKKEAEQAEVREAAEELASAEGEKDGDKQ</sequence>
<comment type="subcellular location">
    <subcellularLocation>
        <location evidence="9">Cell membrane</location>
        <topology evidence="9">Multi-pass membrane protein</topology>
    </subcellularLocation>
</comment>
<keyword evidence="4 9" id="KW-0812">Transmembrane</keyword>
<dbReference type="Proteomes" id="UP000824025">
    <property type="component" value="Unassembled WGS sequence"/>
</dbReference>
<keyword evidence="2 9" id="KW-1003">Cell membrane</keyword>
<comment type="function">
    <text evidence="9">This protein specifically catalyzes the removal of signal peptides from prolipoproteins.</text>
</comment>
<evidence type="ECO:0000313" key="11">
    <source>
        <dbReference type="EMBL" id="HIZ10249.1"/>
    </source>
</evidence>
<keyword evidence="7 9" id="KW-1133">Transmembrane helix</keyword>
<comment type="similarity">
    <text evidence="1 9 10">Belongs to the peptidase A8 family.</text>
</comment>
<evidence type="ECO:0000256" key="9">
    <source>
        <dbReference type="HAMAP-Rule" id="MF_00161"/>
    </source>
</evidence>
<keyword evidence="5 9" id="KW-0064">Aspartyl protease</keyword>
<reference evidence="11" key="2">
    <citation type="submission" date="2021-04" db="EMBL/GenBank/DDBJ databases">
        <authorList>
            <person name="Gilroy R."/>
        </authorList>
    </citation>
    <scope>NUCLEOTIDE SEQUENCE</scope>
    <source>
        <strain evidence="11">CHK192-19661</strain>
    </source>
</reference>
<evidence type="ECO:0000256" key="4">
    <source>
        <dbReference type="ARBA" id="ARBA00022692"/>
    </source>
</evidence>
<evidence type="ECO:0000256" key="8">
    <source>
        <dbReference type="ARBA" id="ARBA00023136"/>
    </source>
</evidence>
<dbReference type="PANTHER" id="PTHR33695">
    <property type="entry name" value="LIPOPROTEIN SIGNAL PEPTIDASE"/>
    <property type="match status" value="1"/>
</dbReference>
<evidence type="ECO:0000313" key="12">
    <source>
        <dbReference type="Proteomes" id="UP000824025"/>
    </source>
</evidence>
<comment type="caution">
    <text evidence="11">The sequence shown here is derived from an EMBL/GenBank/DDBJ whole genome shotgun (WGS) entry which is preliminary data.</text>
</comment>
<evidence type="ECO:0000256" key="3">
    <source>
        <dbReference type="ARBA" id="ARBA00022670"/>
    </source>
</evidence>
<dbReference type="HAMAP" id="MF_00161">
    <property type="entry name" value="LspA"/>
    <property type="match status" value="1"/>
</dbReference>
<evidence type="ECO:0000256" key="1">
    <source>
        <dbReference type="ARBA" id="ARBA00006139"/>
    </source>
</evidence>
<dbReference type="GO" id="GO:0006508">
    <property type="term" value="P:proteolysis"/>
    <property type="evidence" value="ECO:0007669"/>
    <property type="project" value="UniProtKB-KW"/>
</dbReference>
<comment type="caution">
    <text evidence="9">Lacks conserved residue(s) required for the propagation of feature annotation.</text>
</comment>
<evidence type="ECO:0000256" key="10">
    <source>
        <dbReference type="RuleBase" id="RU004181"/>
    </source>
</evidence>
<dbReference type="PRINTS" id="PR00781">
    <property type="entry name" value="LIPOSIGPTASE"/>
</dbReference>
<keyword evidence="6 9" id="KW-0378">Hydrolase</keyword>
<evidence type="ECO:0000256" key="6">
    <source>
        <dbReference type="ARBA" id="ARBA00022801"/>
    </source>
</evidence>
<keyword evidence="3 9" id="KW-0645">Protease</keyword>
<proteinExistence type="inferred from homology"/>
<dbReference type="PANTHER" id="PTHR33695:SF1">
    <property type="entry name" value="LIPOPROTEIN SIGNAL PEPTIDASE"/>
    <property type="match status" value="1"/>
</dbReference>
<feature type="active site" evidence="9">
    <location>
        <position position="115"/>
    </location>
</feature>
<comment type="catalytic activity">
    <reaction evidence="9">
        <text>Release of signal peptides from bacterial membrane prolipoproteins. Hydrolyzes -Xaa-Yaa-Zaa-|-(S,diacylglyceryl)Cys-, in which Xaa is hydrophobic (preferably Leu), and Yaa (Ala or Ser) and Zaa (Gly or Ala) have small, neutral side chains.</text>
        <dbReference type="EC" id="3.4.23.36"/>
    </reaction>
</comment>
<keyword evidence="8 9" id="KW-0472">Membrane</keyword>
<reference evidence="11" key="1">
    <citation type="journal article" date="2021" name="PeerJ">
        <title>Extensive microbial diversity within the chicken gut microbiome revealed by metagenomics and culture.</title>
        <authorList>
            <person name="Gilroy R."/>
            <person name="Ravi A."/>
            <person name="Getino M."/>
            <person name="Pursley I."/>
            <person name="Horton D.L."/>
            <person name="Alikhan N.F."/>
            <person name="Baker D."/>
            <person name="Gharbi K."/>
            <person name="Hall N."/>
            <person name="Watson M."/>
            <person name="Adriaenssens E.M."/>
            <person name="Foster-Nyarko E."/>
            <person name="Jarju S."/>
            <person name="Secka A."/>
            <person name="Antonio M."/>
            <person name="Oren A."/>
            <person name="Chaudhuri R.R."/>
            <person name="La Ragione R."/>
            <person name="Hildebrand F."/>
            <person name="Pallen M.J."/>
        </authorList>
    </citation>
    <scope>NUCLEOTIDE SEQUENCE</scope>
    <source>
        <strain evidence="11">CHK192-19661</strain>
    </source>
</reference>
<evidence type="ECO:0000256" key="5">
    <source>
        <dbReference type="ARBA" id="ARBA00022750"/>
    </source>
</evidence>
<comment type="pathway">
    <text evidence="9">Protein modification; lipoprotein biosynthesis (signal peptide cleavage).</text>
</comment>
<organism evidence="11 12">
    <name type="scientific">Candidatus Borkfalkia avicola</name>
    <dbReference type="NCBI Taxonomy" id="2838503"/>
    <lineage>
        <taxon>Bacteria</taxon>
        <taxon>Bacillati</taxon>
        <taxon>Bacillota</taxon>
        <taxon>Clostridia</taxon>
        <taxon>Christensenellales</taxon>
        <taxon>Christensenellaceae</taxon>
        <taxon>Candidatus Borkfalkia</taxon>
    </lineage>
</organism>
<feature type="active site" evidence="9">
    <location>
        <position position="132"/>
    </location>
</feature>
<dbReference type="EMBL" id="DXCF01000035">
    <property type="protein sequence ID" value="HIZ10249.1"/>
    <property type="molecule type" value="Genomic_DNA"/>
</dbReference>
<dbReference type="AlphaFoldDB" id="A0A9D2D822"/>
<protein>
    <recommendedName>
        <fullName evidence="9">Lipoprotein signal peptidase</fullName>
        <ecNumber evidence="9">3.4.23.36</ecNumber>
    </recommendedName>
    <alternativeName>
        <fullName evidence="9">Prolipoprotein signal peptidase</fullName>
    </alternativeName>
    <alternativeName>
        <fullName evidence="9">Signal peptidase II</fullName>
        <shortName evidence="9">SPase II</shortName>
    </alternativeName>
</protein>
<evidence type="ECO:0000256" key="7">
    <source>
        <dbReference type="ARBA" id="ARBA00022989"/>
    </source>
</evidence>
<feature type="transmembrane region" description="Helical" evidence="9">
    <location>
        <begin position="59"/>
        <end position="80"/>
    </location>
</feature>
<evidence type="ECO:0000256" key="2">
    <source>
        <dbReference type="ARBA" id="ARBA00022475"/>
    </source>
</evidence>